<accession>A0A8J5XB08</accession>
<keyword evidence="3" id="KW-0963">Cytoplasm</keyword>
<reference evidence="11" key="1">
    <citation type="submission" date="2021-05" db="EMBL/GenBank/DDBJ databases">
        <title>The genome of the haptophyte Pavlova lutheri (Diacronema luteri, Pavlovales) - a model for lipid biosynthesis in eukaryotic algae.</title>
        <authorList>
            <person name="Hulatt C.J."/>
            <person name="Posewitz M.C."/>
        </authorList>
    </citation>
    <scope>NUCLEOTIDE SEQUENCE</scope>
    <source>
        <strain evidence="11">NIVA-4/92</strain>
    </source>
</reference>
<evidence type="ECO:0000256" key="7">
    <source>
        <dbReference type="SAM" id="Coils"/>
    </source>
</evidence>
<dbReference type="SUPFAM" id="SSF54236">
    <property type="entry name" value="Ubiquitin-like"/>
    <property type="match status" value="1"/>
</dbReference>
<evidence type="ECO:0000313" key="12">
    <source>
        <dbReference type="Proteomes" id="UP000751190"/>
    </source>
</evidence>
<evidence type="ECO:0000256" key="3">
    <source>
        <dbReference type="ARBA" id="ARBA00022490"/>
    </source>
</evidence>
<feature type="coiled-coil region" evidence="7">
    <location>
        <begin position="106"/>
        <end position="174"/>
    </location>
</feature>
<feature type="domain" description="Ubiquitin-like" evidence="9">
    <location>
        <begin position="301"/>
        <end position="379"/>
    </location>
</feature>
<dbReference type="InterPro" id="IPR000626">
    <property type="entry name" value="Ubiquitin-like_dom"/>
</dbReference>
<evidence type="ECO:0000313" key="10">
    <source>
        <dbReference type="EMBL" id="KAG8458125.1"/>
    </source>
</evidence>
<feature type="compositionally biased region" description="Polar residues" evidence="8">
    <location>
        <begin position="1"/>
        <end position="14"/>
    </location>
</feature>
<dbReference type="Pfam" id="PF06705">
    <property type="entry name" value="SF-assemblin"/>
    <property type="match status" value="1"/>
</dbReference>
<feature type="region of interest" description="Disordered" evidence="8">
    <location>
        <begin position="1"/>
        <end position="22"/>
    </location>
</feature>
<evidence type="ECO:0000313" key="11">
    <source>
        <dbReference type="EMBL" id="KAG8458149.1"/>
    </source>
</evidence>
<evidence type="ECO:0000256" key="4">
    <source>
        <dbReference type="ARBA" id="ARBA00022701"/>
    </source>
</evidence>
<keyword evidence="4" id="KW-0493">Microtubule</keyword>
<dbReference type="SMART" id="SM00213">
    <property type="entry name" value="UBQ"/>
    <property type="match status" value="1"/>
</dbReference>
<feature type="compositionally biased region" description="Low complexity" evidence="8">
    <location>
        <begin position="273"/>
        <end position="282"/>
    </location>
</feature>
<evidence type="ECO:0000256" key="5">
    <source>
        <dbReference type="ARBA" id="ARBA00023054"/>
    </source>
</evidence>
<dbReference type="PRINTS" id="PR01799">
    <property type="entry name" value="SFASSEMBLIN"/>
</dbReference>
<dbReference type="Gene3D" id="3.10.20.90">
    <property type="entry name" value="Phosphatidylinositol 3-kinase Catalytic Subunit, Chain A, domain 1"/>
    <property type="match status" value="1"/>
</dbReference>
<keyword evidence="12" id="KW-1185">Reference proteome</keyword>
<dbReference type="PROSITE" id="PS50053">
    <property type="entry name" value="UBIQUITIN_2"/>
    <property type="match status" value="1"/>
</dbReference>
<comment type="similarity">
    <text evidence="2">Belongs to the SF-assemblin family.</text>
</comment>
<feature type="region of interest" description="Disordered" evidence="8">
    <location>
        <begin position="268"/>
        <end position="292"/>
    </location>
</feature>
<sequence length="401" mass="45551">MASTVMTGTTSFSSRAPPGEETQTKLNALSNQFDNFFGDLEEETAVRKKAEDSRVTRIERELGRLEKAINVETRRRIEATKAIQLQYEEKLEAMQTSFREQIKASTDALRAEIRGLHDHIARLEARMDEERENREREIQRHNHDVLSKFDAHTKEFEIEKVTRLEREAQLLKRIGDEAFRVQQKIAQERIHRDGEIVQMKDEFWAATKSRDKADEVFKSEMLRKMGVVQRELDVETKARELSEEQLVNAINDYTKALQDGLRVINRTRDARARASGRPSSSREPYAQSQPRAGLGGAVPMMYVRVKRKNQTMFVYAEPSDTVGALKGKIEGIVQVSPAEMRLYADTESSAHAMADKDTLEKLGVQPEQALALVFKLPGTDDFEPIEIASDAAQLGDGEKAD</sequence>
<dbReference type="InterPro" id="IPR008374">
    <property type="entry name" value="SF_assemblin/giardin_b"/>
</dbReference>
<keyword evidence="5 7" id="KW-0175">Coiled coil</keyword>
<protein>
    <recommendedName>
        <fullName evidence="9">Ubiquitin-like domain-containing protein</fullName>
    </recommendedName>
</protein>
<evidence type="ECO:0000259" key="9">
    <source>
        <dbReference type="PROSITE" id="PS50053"/>
    </source>
</evidence>
<dbReference type="GO" id="GO:0005874">
    <property type="term" value="C:microtubule"/>
    <property type="evidence" value="ECO:0007669"/>
    <property type="project" value="UniProtKB-KW"/>
</dbReference>
<gene>
    <name evidence="10" type="ORF">KFE25_011656</name>
    <name evidence="11" type="ORF">KFE25_011680</name>
</gene>
<dbReference type="AlphaFoldDB" id="A0A8J5XB08"/>
<comment type="caution">
    <text evidence="11">The sequence shown here is derived from an EMBL/GenBank/DDBJ whole genome shotgun (WGS) entry which is preliminary data.</text>
</comment>
<comment type="subcellular location">
    <subcellularLocation>
        <location evidence="1">Cytoplasm</location>
        <location evidence="1">Cytoskeleton</location>
    </subcellularLocation>
</comment>
<evidence type="ECO:0000256" key="6">
    <source>
        <dbReference type="ARBA" id="ARBA00023212"/>
    </source>
</evidence>
<dbReference type="EMBL" id="JAGTXO010000056">
    <property type="protein sequence ID" value="KAG8458149.1"/>
    <property type="molecule type" value="Genomic_DNA"/>
</dbReference>
<evidence type="ECO:0000256" key="8">
    <source>
        <dbReference type="SAM" id="MobiDB-lite"/>
    </source>
</evidence>
<dbReference type="EMBL" id="JAGTXO010000056">
    <property type="protein sequence ID" value="KAG8458125.1"/>
    <property type="molecule type" value="Genomic_DNA"/>
</dbReference>
<dbReference type="PANTHER" id="PTHR40412">
    <property type="entry name" value="SF-ASSEMBLIN"/>
    <property type="match status" value="1"/>
</dbReference>
<organism evidence="11 12">
    <name type="scientific">Diacronema lutheri</name>
    <name type="common">Unicellular marine alga</name>
    <name type="synonym">Monochrysis lutheri</name>
    <dbReference type="NCBI Taxonomy" id="2081491"/>
    <lineage>
        <taxon>Eukaryota</taxon>
        <taxon>Haptista</taxon>
        <taxon>Haptophyta</taxon>
        <taxon>Pavlovophyceae</taxon>
        <taxon>Pavlovales</taxon>
        <taxon>Pavlovaceae</taxon>
        <taxon>Diacronema</taxon>
    </lineage>
</organism>
<dbReference type="InterPro" id="IPR029071">
    <property type="entry name" value="Ubiquitin-like_domsf"/>
</dbReference>
<dbReference type="PANTHER" id="PTHR40412:SF1">
    <property type="entry name" value="SF-ASSEMBLIN"/>
    <property type="match status" value="1"/>
</dbReference>
<feature type="coiled-coil region" evidence="7">
    <location>
        <begin position="48"/>
        <end position="75"/>
    </location>
</feature>
<dbReference type="OrthoDB" id="436841at2759"/>
<dbReference type="GO" id="GO:0005200">
    <property type="term" value="F:structural constituent of cytoskeleton"/>
    <property type="evidence" value="ECO:0007669"/>
    <property type="project" value="InterPro"/>
</dbReference>
<name>A0A8J5XB08_DIALT</name>
<evidence type="ECO:0000256" key="2">
    <source>
        <dbReference type="ARBA" id="ARBA00005678"/>
    </source>
</evidence>
<evidence type="ECO:0000256" key="1">
    <source>
        <dbReference type="ARBA" id="ARBA00004245"/>
    </source>
</evidence>
<dbReference type="Proteomes" id="UP000751190">
    <property type="component" value="Unassembled WGS sequence"/>
</dbReference>
<proteinExistence type="inferred from homology"/>
<keyword evidence="6" id="KW-0206">Cytoskeleton</keyword>